<evidence type="ECO:0000259" key="1">
    <source>
        <dbReference type="Pfam" id="PF13340"/>
    </source>
</evidence>
<gene>
    <name evidence="2" type="ORF">GCM10007874_01570</name>
</gene>
<dbReference type="EMBL" id="BSPC01000005">
    <property type="protein sequence ID" value="GLS17142.1"/>
    <property type="molecule type" value="Genomic_DNA"/>
</dbReference>
<evidence type="ECO:0000313" key="2">
    <source>
        <dbReference type="EMBL" id="GLS17142.1"/>
    </source>
</evidence>
<dbReference type="InterPro" id="IPR025161">
    <property type="entry name" value="IS402-like_dom"/>
</dbReference>
<feature type="domain" description="Insertion element IS402-like" evidence="1">
    <location>
        <begin position="7"/>
        <end position="77"/>
    </location>
</feature>
<dbReference type="PANTHER" id="PTHR46637">
    <property type="entry name" value="TIS1421-TRANSPOSASE PROTEIN A"/>
    <property type="match status" value="1"/>
</dbReference>
<dbReference type="PANTHER" id="PTHR46637:SF1">
    <property type="entry name" value="BLL5188 PROTEIN"/>
    <property type="match status" value="1"/>
</dbReference>
<proteinExistence type="predicted"/>
<dbReference type="Proteomes" id="UP001156882">
    <property type="component" value="Unassembled WGS sequence"/>
</dbReference>
<organism evidence="2 3">
    <name type="scientific">Labrys miyagiensis</name>
    <dbReference type="NCBI Taxonomy" id="346912"/>
    <lineage>
        <taxon>Bacteria</taxon>
        <taxon>Pseudomonadati</taxon>
        <taxon>Pseudomonadota</taxon>
        <taxon>Alphaproteobacteria</taxon>
        <taxon>Hyphomicrobiales</taxon>
        <taxon>Xanthobacteraceae</taxon>
        <taxon>Labrys</taxon>
    </lineage>
</organism>
<accession>A0ABQ6CFZ7</accession>
<name>A0ABQ6CFZ7_9HYPH</name>
<evidence type="ECO:0000313" key="3">
    <source>
        <dbReference type="Proteomes" id="UP001156882"/>
    </source>
</evidence>
<dbReference type="Pfam" id="PF13340">
    <property type="entry name" value="DUF4096"/>
    <property type="match status" value="1"/>
</dbReference>
<keyword evidence="3" id="KW-1185">Reference proteome</keyword>
<sequence length="122" mass="13837">MSDFFLLSERQMARIEPYFPLAHGVARVDERRVISGIVYVIKHGLQWKDALQAYGPPKTLYNRFIRWSRLGVFDRIFAALAAEGPKPERIMIDATHLKAHRSAASLLKKGMFPVVSGEPKAD</sequence>
<protein>
    <submittedName>
        <fullName evidence="2">IS5 family transposase</fullName>
    </submittedName>
</protein>
<dbReference type="InterPro" id="IPR052909">
    <property type="entry name" value="Transposase_6_like"/>
</dbReference>
<comment type="caution">
    <text evidence="2">The sequence shown here is derived from an EMBL/GenBank/DDBJ whole genome shotgun (WGS) entry which is preliminary data.</text>
</comment>
<reference evidence="3" key="1">
    <citation type="journal article" date="2019" name="Int. J. Syst. Evol. Microbiol.">
        <title>The Global Catalogue of Microorganisms (GCM) 10K type strain sequencing project: providing services to taxonomists for standard genome sequencing and annotation.</title>
        <authorList>
            <consortium name="The Broad Institute Genomics Platform"/>
            <consortium name="The Broad Institute Genome Sequencing Center for Infectious Disease"/>
            <person name="Wu L."/>
            <person name="Ma J."/>
        </authorList>
    </citation>
    <scope>NUCLEOTIDE SEQUENCE [LARGE SCALE GENOMIC DNA]</scope>
    <source>
        <strain evidence="3">NBRC 101365</strain>
    </source>
</reference>